<organism evidence="2 3">
    <name type="scientific">Stylosanthes scabra</name>
    <dbReference type="NCBI Taxonomy" id="79078"/>
    <lineage>
        <taxon>Eukaryota</taxon>
        <taxon>Viridiplantae</taxon>
        <taxon>Streptophyta</taxon>
        <taxon>Embryophyta</taxon>
        <taxon>Tracheophyta</taxon>
        <taxon>Spermatophyta</taxon>
        <taxon>Magnoliopsida</taxon>
        <taxon>eudicotyledons</taxon>
        <taxon>Gunneridae</taxon>
        <taxon>Pentapetalae</taxon>
        <taxon>rosids</taxon>
        <taxon>fabids</taxon>
        <taxon>Fabales</taxon>
        <taxon>Fabaceae</taxon>
        <taxon>Papilionoideae</taxon>
        <taxon>50 kb inversion clade</taxon>
        <taxon>dalbergioids sensu lato</taxon>
        <taxon>Dalbergieae</taxon>
        <taxon>Pterocarpus clade</taxon>
        <taxon>Stylosanthes</taxon>
    </lineage>
</organism>
<accession>A0ABU6YDV6</accession>
<proteinExistence type="predicted"/>
<gene>
    <name evidence="2" type="ORF">PIB30_036792</name>
</gene>
<comment type="caution">
    <text evidence="2">The sequence shown here is derived from an EMBL/GenBank/DDBJ whole genome shotgun (WGS) entry which is preliminary data.</text>
</comment>
<feature type="region of interest" description="Disordered" evidence="1">
    <location>
        <begin position="66"/>
        <end position="86"/>
    </location>
</feature>
<dbReference type="EMBL" id="JASCZI010241837">
    <property type="protein sequence ID" value="MED6207545.1"/>
    <property type="molecule type" value="Genomic_DNA"/>
</dbReference>
<reference evidence="2 3" key="1">
    <citation type="journal article" date="2023" name="Plants (Basel)">
        <title>Bridging the Gap: Combining Genomics and Transcriptomics Approaches to Understand Stylosanthes scabra, an Orphan Legume from the Brazilian Caatinga.</title>
        <authorList>
            <person name="Ferreira-Neto J.R.C."/>
            <person name="da Silva M.D."/>
            <person name="Binneck E."/>
            <person name="de Melo N.F."/>
            <person name="da Silva R.H."/>
            <person name="de Melo A.L.T.M."/>
            <person name="Pandolfi V."/>
            <person name="Bustamante F.O."/>
            <person name="Brasileiro-Vidal A.C."/>
            <person name="Benko-Iseppon A.M."/>
        </authorList>
    </citation>
    <scope>NUCLEOTIDE SEQUENCE [LARGE SCALE GENOMIC DNA]</scope>
    <source>
        <tissue evidence="2">Leaves</tissue>
    </source>
</reference>
<name>A0ABU6YDV6_9FABA</name>
<evidence type="ECO:0000313" key="2">
    <source>
        <dbReference type="EMBL" id="MED6207545.1"/>
    </source>
</evidence>
<evidence type="ECO:0000313" key="3">
    <source>
        <dbReference type="Proteomes" id="UP001341840"/>
    </source>
</evidence>
<feature type="compositionally biased region" description="Low complexity" evidence="1">
    <location>
        <begin position="73"/>
        <end position="86"/>
    </location>
</feature>
<protein>
    <submittedName>
        <fullName evidence="2">Uncharacterized protein</fullName>
    </submittedName>
</protein>
<keyword evidence="3" id="KW-1185">Reference proteome</keyword>
<sequence length="113" mass="12911">MTDSEKLLAARSSPPSIQAVHEERECVVDALVANVNRTMKVRADMRHSIFFSFLRIRVRRILSPLEPFDDHQPSSTPFVDSSDTDSSSFYSYYKASILSNENNEDKVKKQDGR</sequence>
<evidence type="ECO:0000256" key="1">
    <source>
        <dbReference type="SAM" id="MobiDB-lite"/>
    </source>
</evidence>
<dbReference type="Proteomes" id="UP001341840">
    <property type="component" value="Unassembled WGS sequence"/>
</dbReference>